<dbReference type="KEGG" id="cavi:CAV_0046"/>
<keyword evidence="10" id="KW-1185">Reference proteome</keyword>
<dbReference type="PANTHER" id="PTHR35334:SF2">
    <property type="entry name" value="SERINE TRANSPORTER SDAC"/>
    <property type="match status" value="1"/>
</dbReference>
<feature type="transmembrane region" description="Helical" evidence="8">
    <location>
        <begin position="329"/>
        <end position="346"/>
    </location>
</feature>
<dbReference type="AlphaFoldDB" id="A0A222MVQ2"/>
<evidence type="ECO:0000256" key="8">
    <source>
        <dbReference type="SAM" id="Phobius"/>
    </source>
</evidence>
<evidence type="ECO:0000256" key="2">
    <source>
        <dbReference type="ARBA" id="ARBA00022448"/>
    </source>
</evidence>
<name>A0A222MVQ2_9BACT</name>
<feature type="transmembrane region" description="Helical" evidence="8">
    <location>
        <begin position="352"/>
        <end position="377"/>
    </location>
</feature>
<feature type="transmembrane region" description="Helical" evidence="8">
    <location>
        <begin position="280"/>
        <end position="298"/>
    </location>
</feature>
<keyword evidence="4" id="KW-0997">Cell inner membrane</keyword>
<feature type="transmembrane region" description="Helical" evidence="8">
    <location>
        <begin position="85"/>
        <end position="104"/>
    </location>
</feature>
<dbReference type="InterPro" id="IPR018227">
    <property type="entry name" value="Amino_acid_transport_2"/>
</dbReference>
<keyword evidence="7 8" id="KW-0472">Membrane</keyword>
<evidence type="ECO:0000256" key="3">
    <source>
        <dbReference type="ARBA" id="ARBA00022475"/>
    </source>
</evidence>
<evidence type="ECO:0000256" key="5">
    <source>
        <dbReference type="ARBA" id="ARBA00022692"/>
    </source>
</evidence>
<feature type="transmembrane region" description="Helical" evidence="8">
    <location>
        <begin position="389"/>
        <end position="406"/>
    </location>
</feature>
<dbReference type="RefSeq" id="WP_094324520.1">
    <property type="nucleotide sequence ID" value="NZ_CP022347.1"/>
</dbReference>
<dbReference type="Gene3D" id="1.20.1740.10">
    <property type="entry name" value="Amino acid/polyamine transporter I"/>
    <property type="match status" value="1"/>
</dbReference>
<keyword evidence="5 8" id="KW-0812">Transmembrane</keyword>
<accession>A0A222MVQ2</accession>
<feature type="transmembrane region" description="Helical" evidence="8">
    <location>
        <begin position="12"/>
        <end position="29"/>
    </location>
</feature>
<keyword evidence="6 8" id="KW-1133">Transmembrane helix</keyword>
<evidence type="ECO:0000256" key="6">
    <source>
        <dbReference type="ARBA" id="ARBA00022989"/>
    </source>
</evidence>
<evidence type="ECO:0000313" key="9">
    <source>
        <dbReference type="EMBL" id="ASQ29728.1"/>
    </source>
</evidence>
<feature type="transmembrane region" description="Helical" evidence="8">
    <location>
        <begin position="238"/>
        <end position="260"/>
    </location>
</feature>
<reference evidence="9 10" key="1">
    <citation type="submission" date="2017-07" db="EMBL/GenBank/DDBJ databases">
        <title>Analysis of two Campylobacter avium genomes and identification of a novel hippuricase gene.</title>
        <authorList>
            <person name="Miller W.G."/>
            <person name="Chapman M.H."/>
            <person name="Yee E."/>
            <person name="Revez J."/>
            <person name="Bono J.L."/>
            <person name="Rossi M."/>
        </authorList>
    </citation>
    <scope>NUCLEOTIDE SEQUENCE [LARGE SCALE GENOMIC DNA]</scope>
    <source>
        <strain evidence="9 10">LMG 24591</strain>
    </source>
</reference>
<dbReference type="OrthoDB" id="1673656at2"/>
<dbReference type="GO" id="GO:0005886">
    <property type="term" value="C:plasma membrane"/>
    <property type="evidence" value="ECO:0007669"/>
    <property type="project" value="UniProtKB-SubCell"/>
</dbReference>
<keyword evidence="3" id="KW-1003">Cell membrane</keyword>
<dbReference type="Proteomes" id="UP000201169">
    <property type="component" value="Chromosome"/>
</dbReference>
<dbReference type="GO" id="GO:0003333">
    <property type="term" value="P:amino acid transmembrane transport"/>
    <property type="evidence" value="ECO:0007669"/>
    <property type="project" value="InterPro"/>
</dbReference>
<evidence type="ECO:0000313" key="10">
    <source>
        <dbReference type="Proteomes" id="UP000201169"/>
    </source>
</evidence>
<keyword evidence="2" id="KW-0813">Transport</keyword>
<protein>
    <submittedName>
        <fullName evidence="9">L-serine transporter</fullName>
    </submittedName>
</protein>
<evidence type="ECO:0000256" key="7">
    <source>
        <dbReference type="ARBA" id="ARBA00023136"/>
    </source>
</evidence>
<dbReference type="EMBL" id="CP022347">
    <property type="protein sequence ID" value="ASQ29728.1"/>
    <property type="molecule type" value="Genomic_DNA"/>
</dbReference>
<feature type="transmembrane region" description="Helical" evidence="8">
    <location>
        <begin position="154"/>
        <end position="173"/>
    </location>
</feature>
<dbReference type="PANTHER" id="PTHR35334">
    <property type="entry name" value="SERINE TRANSPORTER"/>
    <property type="match status" value="1"/>
</dbReference>
<proteinExistence type="predicted"/>
<evidence type="ECO:0000256" key="4">
    <source>
        <dbReference type="ARBA" id="ARBA00022519"/>
    </source>
</evidence>
<comment type="subcellular location">
    <subcellularLocation>
        <location evidence="1">Cell inner membrane</location>
        <topology evidence="1">Multi-pass membrane protein</topology>
    </subcellularLocation>
</comment>
<evidence type="ECO:0000256" key="1">
    <source>
        <dbReference type="ARBA" id="ARBA00004429"/>
    </source>
</evidence>
<feature type="transmembrane region" description="Helical" evidence="8">
    <location>
        <begin position="193"/>
        <end position="217"/>
    </location>
</feature>
<sequence>MTNVKSYNIRWVLSLFGTAIGAGVLFLPINAGMGGILPLLIILVLAYPMTYLAHRGLCRFVLGSSNPSDDITFVSETYFGKGGGFLITVLYFFAILPILLVYSANLTTTFIEFWVNQLGYEAPNRLLVSFVIVTLLMFFSLLGEELVTKVMSVLVFPFIAVLVIISLMLIPYWNGAIFQSFDFSVVGTSNFWLTLWLVIPVMVFSFNHSPIISSLACSCKREFHDDAEKHAANIISKAVILMVVVVFFFVFSCALCLTPEDFASAKSQNVNILTYIANHFPEATILAFLAPIIALIAMSKSYLGHYLGSQEGLNGILYKVSSGKLKGKSANTITAIFTFIVAWYVAYANPSAIGIIESIGGPVLAILLFLMPVYCVYKFDVLKKFRHPAFDTFIVIMGLIAISAAINNLL</sequence>
<organism evidence="9 10">
    <name type="scientific">Campylobacter avium LMG 24591</name>
    <dbReference type="NCBI Taxonomy" id="522484"/>
    <lineage>
        <taxon>Bacteria</taxon>
        <taxon>Pseudomonadati</taxon>
        <taxon>Campylobacterota</taxon>
        <taxon>Epsilonproteobacteria</taxon>
        <taxon>Campylobacterales</taxon>
        <taxon>Campylobacteraceae</taxon>
        <taxon>Campylobacter</taxon>
    </lineage>
</organism>
<feature type="transmembrane region" description="Helical" evidence="8">
    <location>
        <begin position="124"/>
        <end position="142"/>
    </location>
</feature>
<gene>
    <name evidence="9" type="primary">sdaC</name>
    <name evidence="9" type="ORF">CAV_0046</name>
</gene>